<comment type="caution">
    <text evidence="2">The sequence shown here is derived from an EMBL/GenBank/DDBJ whole genome shotgun (WGS) entry which is preliminary data.</text>
</comment>
<dbReference type="SUPFAM" id="SSF55166">
    <property type="entry name" value="Hedgehog/DD-peptidase"/>
    <property type="match status" value="1"/>
</dbReference>
<protein>
    <submittedName>
        <fullName evidence="2">Peptidase M15</fullName>
    </submittedName>
</protein>
<dbReference type="RefSeq" id="WP_144583391.1">
    <property type="nucleotide sequence ID" value="NZ_VMTP01000057.1"/>
</dbReference>
<name>A0A558F7R2_9GAMM</name>
<accession>A0A558F7R2</accession>
<dbReference type="Gene3D" id="3.30.1380.10">
    <property type="match status" value="1"/>
</dbReference>
<dbReference type="AlphaFoldDB" id="A0A558F7R2"/>
<evidence type="ECO:0000313" key="3">
    <source>
        <dbReference type="Proteomes" id="UP000316981"/>
    </source>
</evidence>
<organism evidence="2 3">
    <name type="scientific">Acinetobacter colistiniresistens</name>
    <dbReference type="NCBI Taxonomy" id="280145"/>
    <lineage>
        <taxon>Bacteria</taxon>
        <taxon>Pseudomonadati</taxon>
        <taxon>Pseudomonadota</taxon>
        <taxon>Gammaproteobacteria</taxon>
        <taxon>Moraxellales</taxon>
        <taxon>Moraxellaceae</taxon>
        <taxon>Acinetobacter</taxon>
    </lineage>
</organism>
<proteinExistence type="predicted"/>
<dbReference type="InterPro" id="IPR013230">
    <property type="entry name" value="Peptidase_M15A_C"/>
</dbReference>
<gene>
    <name evidence="2" type="ORF">FPV60_10340</name>
</gene>
<dbReference type="EMBL" id="VMTP01000057">
    <property type="protein sequence ID" value="TVT81644.1"/>
    <property type="molecule type" value="Genomic_DNA"/>
</dbReference>
<dbReference type="PROSITE" id="PS51257">
    <property type="entry name" value="PROKAR_LIPOPROTEIN"/>
    <property type="match status" value="1"/>
</dbReference>
<dbReference type="Proteomes" id="UP000316981">
    <property type="component" value="Unassembled WGS sequence"/>
</dbReference>
<evidence type="ECO:0000313" key="2">
    <source>
        <dbReference type="EMBL" id="TVT81644.1"/>
    </source>
</evidence>
<sequence length="237" mass="27454">MKKIYIFSLICGLSACHSLNQMNLPDTVAPLKQNDIASKLMMQEKLIPTSYQYWATQTEQLPQIQAYKKFLQSQGIHSYIPDFEFFQTARDWQKCSYQEYEVPPRELWRNIVPVLNILNQFVEQKLINQFTVTSVYRNYFLNQCAGGAGASRHVFNAALDFRIGNETPDLIEQTEIENTKRKLCQFWRDQGQALNMGLGVYASGQIHIDAAGYRTWGIDHRYSSSPCLKNTFNDKQE</sequence>
<dbReference type="InterPro" id="IPR009045">
    <property type="entry name" value="Zn_M74/Hedgehog-like"/>
</dbReference>
<evidence type="ECO:0000259" key="1">
    <source>
        <dbReference type="Pfam" id="PF08291"/>
    </source>
</evidence>
<dbReference type="Pfam" id="PF08291">
    <property type="entry name" value="Peptidase_M15_3"/>
    <property type="match status" value="1"/>
</dbReference>
<reference evidence="2 3" key="1">
    <citation type="submission" date="2019-07" db="EMBL/GenBank/DDBJ databases">
        <title>Draft Genome Sequence of the first blaOXA-58-Harboring Acinetobacter colistiniresistens clinical isolate from Brazil.</title>
        <authorList>
            <person name="Favaro L.S."/>
            <person name="Paula-Petroli S.B."/>
            <person name="Moura C.F."/>
            <person name="Tognim M.C.B."/>
            <person name="Venancio E.J."/>
            <person name="Yamada-Ogatta S.F."/>
            <person name="Carrara-Marroni F.E."/>
        </authorList>
    </citation>
    <scope>NUCLEOTIDE SEQUENCE [LARGE SCALE GENOMIC DNA]</scope>
    <source>
        <strain evidence="2 3">DL</strain>
    </source>
</reference>
<feature type="domain" description="Peptidase M15A C-terminal" evidence="1">
    <location>
        <begin position="114"/>
        <end position="172"/>
    </location>
</feature>